<gene>
    <name evidence="2" type="ORF">H4N64_14565</name>
</gene>
<sequence>MKLYLVVPLVLLALLYAASGVAAVARGWVLPMHRKRVHRRGLFGCGQLVVAFALCWQTIFGLVLEDLDTRTWGTLTGSVLLVAGVIVMAVSQRAGGNRQGGTAL</sequence>
<dbReference type="AlphaFoldDB" id="A0A7X1J376"/>
<protein>
    <submittedName>
        <fullName evidence="2">Uncharacterized protein</fullName>
    </submittedName>
</protein>
<dbReference type="RefSeq" id="WP_186282718.1">
    <property type="nucleotide sequence ID" value="NZ_JACMSF010000013.1"/>
</dbReference>
<organism evidence="2 3">
    <name type="scientific">Streptomyces cupreus</name>
    <dbReference type="NCBI Taxonomy" id="2759956"/>
    <lineage>
        <taxon>Bacteria</taxon>
        <taxon>Bacillati</taxon>
        <taxon>Actinomycetota</taxon>
        <taxon>Actinomycetes</taxon>
        <taxon>Kitasatosporales</taxon>
        <taxon>Streptomycetaceae</taxon>
        <taxon>Streptomyces</taxon>
    </lineage>
</organism>
<name>A0A7X1J376_9ACTN</name>
<feature type="transmembrane region" description="Helical" evidence="1">
    <location>
        <begin position="6"/>
        <end position="29"/>
    </location>
</feature>
<feature type="transmembrane region" description="Helical" evidence="1">
    <location>
        <begin position="70"/>
        <end position="90"/>
    </location>
</feature>
<feature type="transmembrane region" description="Helical" evidence="1">
    <location>
        <begin position="41"/>
        <end position="64"/>
    </location>
</feature>
<proteinExistence type="predicted"/>
<dbReference type="Proteomes" id="UP000584670">
    <property type="component" value="Unassembled WGS sequence"/>
</dbReference>
<keyword evidence="1" id="KW-1133">Transmembrane helix</keyword>
<evidence type="ECO:0000313" key="3">
    <source>
        <dbReference type="Proteomes" id="UP000584670"/>
    </source>
</evidence>
<accession>A0A7X1J376</accession>
<evidence type="ECO:0000256" key="1">
    <source>
        <dbReference type="SAM" id="Phobius"/>
    </source>
</evidence>
<keyword evidence="1" id="KW-0472">Membrane</keyword>
<reference evidence="2 3" key="1">
    <citation type="submission" date="2020-08" db="EMBL/GenBank/DDBJ databases">
        <title>Streptomyces sp. PSKA01 genome sequencing and assembly.</title>
        <authorList>
            <person name="Mandal S."/>
            <person name="Maiti P.K."/>
            <person name="Das P."/>
        </authorList>
    </citation>
    <scope>NUCLEOTIDE SEQUENCE [LARGE SCALE GENOMIC DNA]</scope>
    <source>
        <strain evidence="2 3">PSKA01</strain>
    </source>
</reference>
<keyword evidence="3" id="KW-1185">Reference proteome</keyword>
<keyword evidence="1" id="KW-0812">Transmembrane</keyword>
<dbReference type="EMBL" id="JACMSF010000013">
    <property type="protein sequence ID" value="MBC2902809.1"/>
    <property type="molecule type" value="Genomic_DNA"/>
</dbReference>
<evidence type="ECO:0000313" key="2">
    <source>
        <dbReference type="EMBL" id="MBC2902809.1"/>
    </source>
</evidence>
<comment type="caution">
    <text evidence="2">The sequence shown here is derived from an EMBL/GenBank/DDBJ whole genome shotgun (WGS) entry which is preliminary data.</text>
</comment>